<dbReference type="PROSITE" id="PS50022">
    <property type="entry name" value="FA58C_3"/>
    <property type="match status" value="1"/>
</dbReference>
<proteinExistence type="predicted"/>
<dbReference type="PROSITE" id="PS51257">
    <property type="entry name" value="PROKAR_LIPOPROTEIN"/>
    <property type="match status" value="1"/>
</dbReference>
<organism evidence="3 4">
    <name type="scientific">Pedobacter rhizosphaerae</name>
    <dbReference type="NCBI Taxonomy" id="390241"/>
    <lineage>
        <taxon>Bacteria</taxon>
        <taxon>Pseudomonadati</taxon>
        <taxon>Bacteroidota</taxon>
        <taxon>Sphingobacteriia</taxon>
        <taxon>Sphingobacteriales</taxon>
        <taxon>Sphingobacteriaceae</taxon>
        <taxon>Pedobacter</taxon>
    </lineage>
</organism>
<keyword evidence="4" id="KW-1185">Reference proteome</keyword>
<accession>A0A1H9R1T6</accession>
<evidence type="ECO:0000313" key="4">
    <source>
        <dbReference type="Proteomes" id="UP000199572"/>
    </source>
</evidence>
<keyword evidence="1" id="KW-0732">Signal</keyword>
<dbReference type="Pfam" id="PF16323">
    <property type="entry name" value="DUF4959"/>
    <property type="match status" value="1"/>
</dbReference>
<feature type="domain" description="F5/8 type C" evidence="2">
    <location>
        <begin position="259"/>
        <end position="385"/>
    </location>
</feature>
<dbReference type="OrthoDB" id="1312186at2"/>
<gene>
    <name evidence="3" type="ORF">SAMN04488023_11384</name>
</gene>
<evidence type="ECO:0000256" key="1">
    <source>
        <dbReference type="SAM" id="SignalP"/>
    </source>
</evidence>
<evidence type="ECO:0000313" key="3">
    <source>
        <dbReference type="EMBL" id="SER66475.1"/>
    </source>
</evidence>
<dbReference type="InterPro" id="IPR032527">
    <property type="entry name" value="DUF4959"/>
</dbReference>
<dbReference type="InterPro" id="IPR000421">
    <property type="entry name" value="FA58C"/>
</dbReference>
<dbReference type="InterPro" id="IPR033431">
    <property type="entry name" value="DUF5126"/>
</dbReference>
<dbReference type="Gene3D" id="2.60.120.260">
    <property type="entry name" value="Galactose-binding domain-like"/>
    <property type="match status" value="1"/>
</dbReference>
<dbReference type="Pfam" id="PF16391">
    <property type="entry name" value="DUF5000"/>
    <property type="match status" value="1"/>
</dbReference>
<dbReference type="EMBL" id="FOGG01000013">
    <property type="protein sequence ID" value="SER66475.1"/>
    <property type="molecule type" value="Genomic_DNA"/>
</dbReference>
<name>A0A1H9R1T6_9SPHI</name>
<protein>
    <recommendedName>
        <fullName evidence="2">F5/8 type C domain-containing protein</fullName>
    </recommendedName>
</protein>
<dbReference type="InterPro" id="IPR032164">
    <property type="entry name" value="DUF5000"/>
</dbReference>
<evidence type="ECO:0000259" key="2">
    <source>
        <dbReference type="PROSITE" id="PS50022"/>
    </source>
</evidence>
<dbReference type="AlphaFoldDB" id="A0A1H9R1T6"/>
<sequence>MKKNKWFVLLALFCATVLGCKEDMLAPVEKDSVVPQQITNPVVERMSGAVKVTYNLPSDQDLMYVMAQYTNKYGKLISVKASAYTRSLLVDGFADTAVYNLNLYAVDKSDNKSAPVTIKVKALEPPIFAIRRSLVLASDFGGINISFANPTEANIAVVVNYKDSLGNFATRETIYTKAKNGVFSSRGFPSKETIFGVYIRDRWDNRTDTAMTKLTPIFEKELDKSKFKVLTLPTDAPVGWGLPINNLWNKVISADGNMWHTTDVGMPLHVTFDLGVTAKISRFTLWQRQGVWIYNHGNPKRYEIWGSNNPASDGSYTNWTQLASCVSVKPSGQPLGSNSNEDVAAAARGEETNVPLNAPSVRYIRIKVLETWAGPGGLAAHVSEMTFFGNDN</sequence>
<dbReference type="RefSeq" id="WP_090884687.1">
    <property type="nucleotide sequence ID" value="NZ_FOGG01000013.1"/>
</dbReference>
<dbReference type="SUPFAM" id="SSF49785">
    <property type="entry name" value="Galactose-binding domain-like"/>
    <property type="match status" value="1"/>
</dbReference>
<dbReference type="InterPro" id="IPR008979">
    <property type="entry name" value="Galactose-bd-like_sf"/>
</dbReference>
<reference evidence="3 4" key="1">
    <citation type="submission" date="2016-10" db="EMBL/GenBank/DDBJ databases">
        <authorList>
            <person name="de Groot N.N."/>
        </authorList>
    </citation>
    <scope>NUCLEOTIDE SEQUENCE [LARGE SCALE GENOMIC DNA]</scope>
    <source>
        <strain evidence="3 4">DSM 18610</strain>
    </source>
</reference>
<feature type="chain" id="PRO_5011721023" description="F5/8 type C domain-containing protein" evidence="1">
    <location>
        <begin position="21"/>
        <end position="392"/>
    </location>
</feature>
<dbReference type="Pfam" id="PF17166">
    <property type="entry name" value="DUF5126"/>
    <property type="match status" value="1"/>
</dbReference>
<feature type="signal peptide" evidence="1">
    <location>
        <begin position="1"/>
        <end position="20"/>
    </location>
</feature>
<dbReference type="Proteomes" id="UP000199572">
    <property type="component" value="Unassembled WGS sequence"/>
</dbReference>
<dbReference type="STRING" id="390241.SAMN04488023_11384"/>